<reference evidence="1" key="1">
    <citation type="journal article" date="2007" name="Science">
        <title>Draft genome of the filarial nematode parasite Brugia malayi.</title>
        <authorList>
            <person name="Ghedin E."/>
            <person name="Wang S."/>
            <person name="Spiro D."/>
            <person name="Caler E."/>
            <person name="Zhao Q."/>
            <person name="Crabtree J."/>
            <person name="Allen J.E."/>
            <person name="Delcher A.L."/>
            <person name="Guiliano D.B."/>
            <person name="Miranda-Saavedra D."/>
            <person name="Angiuoli S.V."/>
            <person name="Creasy T."/>
            <person name="Amedeo P."/>
            <person name="Haas B."/>
            <person name="El-Sayed N.M."/>
            <person name="Wortman J.R."/>
            <person name="Feldblyum T."/>
            <person name="Tallon L."/>
            <person name="Schatz M."/>
            <person name="Shumway M."/>
            <person name="Koo H."/>
            <person name="Salzberg S.L."/>
            <person name="Schobel S."/>
            <person name="Pertea M."/>
            <person name="Pop M."/>
            <person name="White O."/>
            <person name="Barton G.J."/>
            <person name="Carlow C.K."/>
            <person name="Crawford M.J."/>
            <person name="Daub J."/>
            <person name="Dimmic M.W."/>
            <person name="Estes C.F."/>
            <person name="Foster J.M."/>
            <person name="Ganatra M."/>
            <person name="Gregory W.F."/>
            <person name="Johnson N.M."/>
            <person name="Jin J."/>
            <person name="Komuniecki R."/>
            <person name="Korf I."/>
            <person name="Kumar S."/>
            <person name="Laney S."/>
            <person name="Li B.W."/>
            <person name="Li W."/>
            <person name="Lindblom T.H."/>
            <person name="Lustigman S."/>
            <person name="Ma D."/>
            <person name="Maina C.V."/>
            <person name="Martin D.M."/>
            <person name="McCarter J.P."/>
            <person name="McReynolds L."/>
            <person name="Mitreva M."/>
            <person name="Nutman T.B."/>
            <person name="Parkinson J."/>
            <person name="Peregrin-Alvarez J.M."/>
            <person name="Poole C."/>
            <person name="Ren Q."/>
            <person name="Saunders L."/>
            <person name="Sluder A.E."/>
            <person name="Smith K."/>
            <person name="Stanke M."/>
            <person name="Unnasch T.R."/>
            <person name="Ware J."/>
            <person name="Wei A.D."/>
            <person name="Weil G."/>
            <person name="Williams D.J."/>
            <person name="Zhang Y."/>
            <person name="Williams S.A."/>
            <person name="Fraser-Liggett C."/>
            <person name="Slatko B."/>
            <person name="Blaxter M.L."/>
            <person name="Scott A.L."/>
        </authorList>
    </citation>
    <scope>NUCLEOTIDE SEQUENCE [LARGE SCALE GENOMIC DNA]</scope>
</reference>
<evidence type="ECO:0000313" key="1">
    <source>
        <dbReference type="EMBL" id="EDP34074.1"/>
    </source>
</evidence>
<dbReference type="InterPro" id="IPR008042">
    <property type="entry name" value="Retrotrans_Pao"/>
</dbReference>
<sequence>MKNIFNDASMNVREFLSNNKEFNSKIPEQDRAETNKFKKILGINWNSDEDIIQITLKPWKDQVPTKRTVLQFLASQYDPFGFLTPCTMPIKLFLQNLWKEKVSWDQLISKDDQKNWESLICAWPIYVKDIQRVVIDTSLPTGIHVFVNASSAVYTASVYFTQVRKSLVFAKLRIAPIKSMTIPRLELSAVLIGIRAVQFVIK</sequence>
<dbReference type="PANTHER" id="PTHR47331">
    <property type="entry name" value="PHD-TYPE DOMAIN-CONTAINING PROTEIN"/>
    <property type="match status" value="1"/>
</dbReference>
<accession>A8PJP4</accession>
<dbReference type="AlphaFoldDB" id="A8PJP4"/>
<name>A8PJP4_BRUMA</name>
<protein>
    <submittedName>
        <fullName evidence="1">Pao retrotransposon peptidase family protein</fullName>
    </submittedName>
</protein>
<organism evidence="1">
    <name type="scientific">Brugia malayi</name>
    <name type="common">Filarial nematode worm</name>
    <dbReference type="NCBI Taxonomy" id="6279"/>
    <lineage>
        <taxon>Eukaryota</taxon>
        <taxon>Metazoa</taxon>
        <taxon>Ecdysozoa</taxon>
        <taxon>Nematoda</taxon>
        <taxon>Chromadorea</taxon>
        <taxon>Rhabditida</taxon>
        <taxon>Spirurina</taxon>
        <taxon>Spiruromorpha</taxon>
        <taxon>Filarioidea</taxon>
        <taxon>Onchocercidae</taxon>
        <taxon>Brugia</taxon>
    </lineage>
</organism>
<dbReference type="EMBL" id="DS239363">
    <property type="protein sequence ID" value="EDP34074.1"/>
    <property type="molecule type" value="Genomic_DNA"/>
</dbReference>
<gene>
    <name evidence="1" type="ORF">Bm1_28185</name>
</gene>
<dbReference type="Pfam" id="PF05380">
    <property type="entry name" value="Peptidase_A17"/>
    <property type="match status" value="1"/>
</dbReference>
<proteinExistence type="predicted"/>